<gene>
    <name evidence="1" type="ORF">E4U13_004950</name>
</gene>
<name>A0A9P7PYY4_9HYPO</name>
<comment type="caution">
    <text evidence="1">The sequence shown here is derived from an EMBL/GenBank/DDBJ whole genome shotgun (WGS) entry which is preliminary data.</text>
</comment>
<reference evidence="1 2" key="1">
    <citation type="journal article" date="2020" name="bioRxiv">
        <title>Whole genome comparisons of ergot fungi reveals the divergence and evolution of species within the genus Claviceps are the result of varying mechanisms driving genome evolution and host range expansion.</title>
        <authorList>
            <person name="Wyka S.A."/>
            <person name="Mondo S.J."/>
            <person name="Liu M."/>
            <person name="Dettman J."/>
            <person name="Nalam V."/>
            <person name="Broders K.D."/>
        </authorList>
    </citation>
    <scope>NUCLEOTIDE SEQUENCE [LARGE SCALE GENOMIC DNA]</scope>
    <source>
        <strain evidence="1 2">LM576</strain>
    </source>
</reference>
<dbReference type="AlphaFoldDB" id="A0A9P7PYY4"/>
<protein>
    <submittedName>
        <fullName evidence="1">Uncharacterized protein</fullName>
    </submittedName>
</protein>
<proteinExistence type="predicted"/>
<dbReference type="Proteomes" id="UP000732380">
    <property type="component" value="Unassembled WGS sequence"/>
</dbReference>
<sequence length="70" mass="7933">MSRSSKDSLVTQNQDEAEILNSLSATNWTGIVRVTVRKPQEIAMRSPLIIGLDTVKPKLLKRYLMTKLFT</sequence>
<evidence type="ECO:0000313" key="2">
    <source>
        <dbReference type="Proteomes" id="UP000732380"/>
    </source>
</evidence>
<dbReference type="EMBL" id="SRQM01000399">
    <property type="protein sequence ID" value="KAG6111182.1"/>
    <property type="molecule type" value="Genomic_DNA"/>
</dbReference>
<evidence type="ECO:0000313" key="1">
    <source>
        <dbReference type="EMBL" id="KAG6111182.1"/>
    </source>
</evidence>
<organism evidence="1 2">
    <name type="scientific">Claviceps humidiphila</name>
    <dbReference type="NCBI Taxonomy" id="1294629"/>
    <lineage>
        <taxon>Eukaryota</taxon>
        <taxon>Fungi</taxon>
        <taxon>Dikarya</taxon>
        <taxon>Ascomycota</taxon>
        <taxon>Pezizomycotina</taxon>
        <taxon>Sordariomycetes</taxon>
        <taxon>Hypocreomycetidae</taxon>
        <taxon>Hypocreales</taxon>
        <taxon>Clavicipitaceae</taxon>
        <taxon>Claviceps</taxon>
    </lineage>
</organism>
<keyword evidence="2" id="KW-1185">Reference proteome</keyword>
<accession>A0A9P7PYY4</accession>